<reference evidence="2" key="1">
    <citation type="submission" date="2020-10" db="EMBL/GenBank/DDBJ databases">
        <title>Connecting structure to function with the recovery of over 1000 high-quality activated sludge metagenome-assembled genomes encoding full-length rRNA genes using long-read sequencing.</title>
        <authorList>
            <person name="Singleton C.M."/>
            <person name="Petriglieri F."/>
            <person name="Kristensen J.M."/>
            <person name="Kirkegaard R.H."/>
            <person name="Michaelsen T.Y."/>
            <person name="Andersen M.H."/>
            <person name="Karst S.M."/>
            <person name="Dueholm M.S."/>
            <person name="Nielsen P.H."/>
            <person name="Albertsen M."/>
        </authorList>
    </citation>
    <scope>NUCLEOTIDE SEQUENCE</scope>
    <source>
        <strain evidence="2">EsbW_18-Q3-R4-48_MAXAC.044</strain>
    </source>
</reference>
<evidence type="ECO:0000313" key="3">
    <source>
        <dbReference type="Proteomes" id="UP000886602"/>
    </source>
</evidence>
<evidence type="ECO:0000259" key="1">
    <source>
        <dbReference type="Pfam" id="PF12697"/>
    </source>
</evidence>
<feature type="domain" description="AB hydrolase-1" evidence="1">
    <location>
        <begin position="5"/>
        <end position="241"/>
    </location>
</feature>
<dbReference type="EMBL" id="JADJNC010000004">
    <property type="protein sequence ID" value="MBK7422233.1"/>
    <property type="molecule type" value="Genomic_DNA"/>
</dbReference>
<dbReference type="InterPro" id="IPR050228">
    <property type="entry name" value="Carboxylesterase_BioH"/>
</dbReference>
<comment type="caution">
    <text evidence="2">The sequence shown here is derived from an EMBL/GenBank/DDBJ whole genome shotgun (WGS) entry which is preliminary data.</text>
</comment>
<evidence type="ECO:0000313" key="2">
    <source>
        <dbReference type="EMBL" id="MBK7422233.1"/>
    </source>
</evidence>
<dbReference type="Proteomes" id="UP000886602">
    <property type="component" value="Unassembled WGS sequence"/>
</dbReference>
<dbReference type="InterPro" id="IPR000073">
    <property type="entry name" value="AB_hydrolase_1"/>
</dbReference>
<dbReference type="PANTHER" id="PTHR43194:SF5">
    <property type="entry name" value="PIMELOYL-[ACYL-CARRIER PROTEIN] METHYL ESTER ESTERASE"/>
    <property type="match status" value="1"/>
</dbReference>
<proteinExistence type="predicted"/>
<protein>
    <submittedName>
        <fullName evidence="2">Alpha/beta hydrolase</fullName>
    </submittedName>
</protein>
<dbReference type="AlphaFoldDB" id="A0A9D7FAH6"/>
<dbReference type="InterPro" id="IPR029058">
    <property type="entry name" value="AB_hydrolase_fold"/>
</dbReference>
<dbReference type="GO" id="GO:0016787">
    <property type="term" value="F:hydrolase activity"/>
    <property type="evidence" value="ECO:0007669"/>
    <property type="project" value="UniProtKB-KW"/>
</dbReference>
<keyword evidence="2" id="KW-0378">Hydrolase</keyword>
<sequence length="252" mass="28311">MSTWIFLRGLTRESRHWGLFPETFRSEVPAAQVFTPDLPGNGALNAETSPIHVEEMAESIRSRLLAQGLRPPYHLLAMSLGAMAAVAWADRHPDEILGAVLINTSLRPFSPFYRRLKPGSYSRLLKLALLGASDQDWESTILALTSRQADSPTEVLKNWVAYRREYPVSPRNALRQLVAAERYRAPRARPAPSLLILTSQHDALVDHSCSRQLARHWTTAFAEHPTAGHDLPLDDGLWVARQVGQWLRTQPT</sequence>
<organism evidence="2 3">
    <name type="scientific">Candidatus Propionivibrio dominans</name>
    <dbReference type="NCBI Taxonomy" id="2954373"/>
    <lineage>
        <taxon>Bacteria</taxon>
        <taxon>Pseudomonadati</taxon>
        <taxon>Pseudomonadota</taxon>
        <taxon>Betaproteobacteria</taxon>
        <taxon>Rhodocyclales</taxon>
        <taxon>Rhodocyclaceae</taxon>
        <taxon>Propionivibrio</taxon>
    </lineage>
</organism>
<dbReference type="PANTHER" id="PTHR43194">
    <property type="entry name" value="HYDROLASE ALPHA/BETA FOLD FAMILY"/>
    <property type="match status" value="1"/>
</dbReference>
<dbReference type="Pfam" id="PF12697">
    <property type="entry name" value="Abhydrolase_6"/>
    <property type="match status" value="1"/>
</dbReference>
<accession>A0A9D7FAH6</accession>
<name>A0A9D7FAH6_9RHOO</name>
<dbReference type="Gene3D" id="3.40.50.1820">
    <property type="entry name" value="alpha/beta hydrolase"/>
    <property type="match status" value="1"/>
</dbReference>
<gene>
    <name evidence="2" type="ORF">IPJ48_03550</name>
</gene>
<dbReference type="SUPFAM" id="SSF53474">
    <property type="entry name" value="alpha/beta-Hydrolases"/>
    <property type="match status" value="1"/>
</dbReference>